<dbReference type="PROSITE" id="PS50600">
    <property type="entry name" value="ULP_PROTEASE"/>
    <property type="match status" value="1"/>
</dbReference>
<dbReference type="Gene3D" id="3.40.395.10">
    <property type="entry name" value="Adenoviral Proteinase, Chain A"/>
    <property type="match status" value="1"/>
</dbReference>
<comment type="similarity">
    <text evidence="1">Belongs to the peptidase C48 family.</text>
</comment>
<proteinExistence type="inferred from homology"/>
<evidence type="ECO:0000256" key="2">
    <source>
        <dbReference type="ARBA" id="ARBA00022670"/>
    </source>
</evidence>
<protein>
    <submittedName>
        <fullName evidence="5">Cysteine proteinase</fullName>
    </submittedName>
</protein>
<dbReference type="OMA" id="NDYNSEV"/>
<keyword evidence="3" id="KW-0378">Hydrolase</keyword>
<dbReference type="GO" id="GO:0008234">
    <property type="term" value="F:cysteine-type peptidase activity"/>
    <property type="evidence" value="ECO:0007669"/>
    <property type="project" value="InterPro"/>
</dbReference>
<evidence type="ECO:0000256" key="3">
    <source>
        <dbReference type="ARBA" id="ARBA00022801"/>
    </source>
</evidence>
<dbReference type="InterPro" id="IPR003653">
    <property type="entry name" value="Peptidase_C48_C"/>
</dbReference>
<feature type="domain" description="Ubiquitin-like protease family profile" evidence="4">
    <location>
        <begin position="1"/>
        <end position="174"/>
    </location>
</feature>
<dbReference type="AlphaFoldDB" id="R7SE61"/>
<evidence type="ECO:0000313" key="5">
    <source>
        <dbReference type="EMBL" id="EIW74145.1"/>
    </source>
</evidence>
<keyword evidence="6" id="KW-1185">Reference proteome</keyword>
<dbReference type="Proteomes" id="UP000053558">
    <property type="component" value="Unassembled WGS sequence"/>
</dbReference>
<dbReference type="GeneID" id="19202397"/>
<dbReference type="OrthoDB" id="2976051at2759"/>
<gene>
    <name evidence="5" type="ORF">CONPUDRAFT_147911</name>
</gene>
<dbReference type="RefSeq" id="XP_007775718.1">
    <property type="nucleotide sequence ID" value="XM_007777528.1"/>
</dbReference>
<evidence type="ECO:0000256" key="1">
    <source>
        <dbReference type="ARBA" id="ARBA00005234"/>
    </source>
</evidence>
<dbReference type="GO" id="GO:0006508">
    <property type="term" value="P:proteolysis"/>
    <property type="evidence" value="ECO:0007669"/>
    <property type="project" value="UniProtKB-KW"/>
</dbReference>
<dbReference type="SUPFAM" id="SSF54001">
    <property type="entry name" value="Cysteine proteinases"/>
    <property type="match status" value="1"/>
</dbReference>
<evidence type="ECO:0000259" key="4">
    <source>
        <dbReference type="PROSITE" id="PS50600"/>
    </source>
</evidence>
<dbReference type="Pfam" id="PF02902">
    <property type="entry name" value="Peptidase_C48"/>
    <property type="match status" value="1"/>
</dbReference>
<dbReference type="EMBL" id="JH711594">
    <property type="protein sequence ID" value="EIW74145.1"/>
    <property type="molecule type" value="Genomic_DNA"/>
</dbReference>
<accession>R7SE61</accession>
<reference evidence="6" key="1">
    <citation type="journal article" date="2012" name="Science">
        <title>The Paleozoic origin of enzymatic lignin decomposition reconstructed from 31 fungal genomes.</title>
        <authorList>
            <person name="Floudas D."/>
            <person name="Binder M."/>
            <person name="Riley R."/>
            <person name="Barry K."/>
            <person name="Blanchette R.A."/>
            <person name="Henrissat B."/>
            <person name="Martinez A.T."/>
            <person name="Otillar R."/>
            <person name="Spatafora J.W."/>
            <person name="Yadav J.S."/>
            <person name="Aerts A."/>
            <person name="Benoit I."/>
            <person name="Boyd A."/>
            <person name="Carlson A."/>
            <person name="Copeland A."/>
            <person name="Coutinho P.M."/>
            <person name="de Vries R.P."/>
            <person name="Ferreira P."/>
            <person name="Findley K."/>
            <person name="Foster B."/>
            <person name="Gaskell J."/>
            <person name="Glotzer D."/>
            <person name="Gorecki P."/>
            <person name="Heitman J."/>
            <person name="Hesse C."/>
            <person name="Hori C."/>
            <person name="Igarashi K."/>
            <person name="Jurgens J.A."/>
            <person name="Kallen N."/>
            <person name="Kersten P."/>
            <person name="Kohler A."/>
            <person name="Kuees U."/>
            <person name="Kumar T.K.A."/>
            <person name="Kuo A."/>
            <person name="LaButti K."/>
            <person name="Larrondo L.F."/>
            <person name="Lindquist E."/>
            <person name="Ling A."/>
            <person name="Lombard V."/>
            <person name="Lucas S."/>
            <person name="Lundell T."/>
            <person name="Martin R."/>
            <person name="McLaughlin D.J."/>
            <person name="Morgenstern I."/>
            <person name="Morin E."/>
            <person name="Murat C."/>
            <person name="Nagy L.G."/>
            <person name="Nolan M."/>
            <person name="Ohm R.A."/>
            <person name="Patyshakuliyeva A."/>
            <person name="Rokas A."/>
            <person name="Ruiz-Duenas F.J."/>
            <person name="Sabat G."/>
            <person name="Salamov A."/>
            <person name="Samejima M."/>
            <person name="Schmutz J."/>
            <person name="Slot J.C."/>
            <person name="St John F."/>
            <person name="Stenlid J."/>
            <person name="Sun H."/>
            <person name="Sun S."/>
            <person name="Syed K."/>
            <person name="Tsang A."/>
            <person name="Wiebenga A."/>
            <person name="Young D."/>
            <person name="Pisabarro A."/>
            <person name="Eastwood D.C."/>
            <person name="Martin F."/>
            <person name="Cullen D."/>
            <person name="Grigoriev I.V."/>
            <person name="Hibbett D.S."/>
        </authorList>
    </citation>
    <scope>NUCLEOTIDE SEQUENCE [LARGE SCALE GENOMIC DNA]</scope>
    <source>
        <strain evidence="6">RWD-64-598 SS2</strain>
    </source>
</reference>
<dbReference type="KEGG" id="cput:CONPUDRAFT_147911"/>
<dbReference type="GO" id="GO:0019783">
    <property type="term" value="F:ubiquitin-like protein peptidase activity"/>
    <property type="evidence" value="ECO:0007669"/>
    <property type="project" value="UniProtKB-ARBA"/>
</dbReference>
<sequence length="212" mass="23935">MKLSALISRLSTAQPPPITVCWDLELPEGCCRGKASIKALIVHDETHPGQNDDSLWRNSWRSSYWEKEKWMIPIFHAGSTYGTVGHWMLAIIDRPSKNVLIFDSMASRDLFEQYSLTVFNMVERLMNLCAKNSKLIMNDGTSSARWTSQPVIKDACQTNGYDCGVWVLATVSALVREDKVGTDLQEKDIQGFRGYLLSLIFQHCKATSDITL</sequence>
<dbReference type="InterPro" id="IPR038765">
    <property type="entry name" value="Papain-like_cys_pep_sf"/>
</dbReference>
<organism evidence="5 6">
    <name type="scientific">Coniophora puteana (strain RWD-64-598)</name>
    <name type="common">Brown rot fungus</name>
    <dbReference type="NCBI Taxonomy" id="741705"/>
    <lineage>
        <taxon>Eukaryota</taxon>
        <taxon>Fungi</taxon>
        <taxon>Dikarya</taxon>
        <taxon>Basidiomycota</taxon>
        <taxon>Agaricomycotina</taxon>
        <taxon>Agaricomycetes</taxon>
        <taxon>Agaricomycetidae</taxon>
        <taxon>Boletales</taxon>
        <taxon>Coniophorineae</taxon>
        <taxon>Coniophoraceae</taxon>
        <taxon>Coniophora</taxon>
    </lineage>
</organism>
<evidence type="ECO:0000313" key="6">
    <source>
        <dbReference type="Proteomes" id="UP000053558"/>
    </source>
</evidence>
<name>R7SE61_CONPW</name>
<keyword evidence="2" id="KW-0645">Protease</keyword>